<keyword evidence="2" id="KW-1185">Reference proteome</keyword>
<accession>A0A0A2SR37</accession>
<organism evidence="1 2">
    <name type="scientific">Legionella norrlandica</name>
    <dbReference type="NCBI Taxonomy" id="1498499"/>
    <lineage>
        <taxon>Bacteria</taxon>
        <taxon>Pseudomonadati</taxon>
        <taxon>Pseudomonadota</taxon>
        <taxon>Gammaproteobacteria</taxon>
        <taxon>Legionellales</taxon>
        <taxon>Legionellaceae</taxon>
        <taxon>Legionella</taxon>
    </lineage>
</organism>
<gene>
    <name evidence="1" type="ORF">EP47_04440</name>
</gene>
<evidence type="ECO:0000313" key="2">
    <source>
        <dbReference type="Proteomes" id="UP000054422"/>
    </source>
</evidence>
<protein>
    <submittedName>
        <fullName evidence="1">Uncharacterized protein</fullName>
    </submittedName>
</protein>
<dbReference type="Proteomes" id="UP000054422">
    <property type="component" value="Unassembled WGS sequence"/>
</dbReference>
<name>A0A0A2SR37_9GAMM</name>
<comment type="caution">
    <text evidence="1">The sequence shown here is derived from an EMBL/GenBank/DDBJ whole genome shotgun (WGS) entry which is preliminary data.</text>
</comment>
<proteinExistence type="predicted"/>
<dbReference type="STRING" id="1498499.EP47_04440"/>
<sequence>MSSCIKQNILKITFLFLGLFLISTSSSAWYSAGIAIGFTGGNVHYHGDGIYPPWNNGYYYYGGRNIIVPNVIVPNVVINVPVQRVYVPVCEEMEVCDPYGQCWIEQFCR</sequence>
<dbReference type="RefSeq" id="WP_035889401.1">
    <property type="nucleotide sequence ID" value="NZ_JNCF01000022.1"/>
</dbReference>
<evidence type="ECO:0000313" key="1">
    <source>
        <dbReference type="EMBL" id="KGP63217.1"/>
    </source>
</evidence>
<reference evidence="1 2" key="1">
    <citation type="submission" date="2014-05" db="EMBL/GenBank/DDBJ databases">
        <authorList>
            <person name="Rizzardi K."/>
            <person name="Winiecka-Krusnell J."/>
            <person name="Ramliden M."/>
            <person name="Alm E."/>
            <person name="Andersson S."/>
            <person name="Byfors S."/>
        </authorList>
    </citation>
    <scope>NUCLEOTIDE SEQUENCE [LARGE SCALE GENOMIC DNA]</scope>
    <source>
        <strain evidence="1 2">LEGN</strain>
    </source>
</reference>
<dbReference type="EMBL" id="JNCF01000022">
    <property type="protein sequence ID" value="KGP63217.1"/>
    <property type="molecule type" value="Genomic_DNA"/>
</dbReference>
<dbReference type="AlphaFoldDB" id="A0A0A2SR37"/>
<dbReference type="OrthoDB" id="5653675at2"/>